<keyword evidence="3" id="KW-1185">Reference proteome</keyword>
<proteinExistence type="predicted"/>
<dbReference type="SUPFAM" id="SSF50998">
    <property type="entry name" value="Quinoprotein alcohol dehydrogenase-like"/>
    <property type="match status" value="1"/>
</dbReference>
<dbReference type="AlphaFoldDB" id="D7FTT8"/>
<evidence type="ECO:0000256" key="1">
    <source>
        <dbReference type="SAM" id="MobiDB-lite"/>
    </source>
</evidence>
<dbReference type="OrthoDB" id="10365677at2759"/>
<gene>
    <name evidence="2" type="ORF">Esi_0257_0014</name>
</gene>
<name>D7FTT8_ECTSI</name>
<dbReference type="EMBL" id="FN649730">
    <property type="protein sequence ID" value="CBJ31465.1"/>
    <property type="molecule type" value="Genomic_DNA"/>
</dbReference>
<feature type="region of interest" description="Disordered" evidence="1">
    <location>
        <begin position="158"/>
        <end position="192"/>
    </location>
</feature>
<dbReference type="EMBL" id="FN648439">
    <property type="protein sequence ID" value="CBJ31465.1"/>
    <property type="molecule type" value="Genomic_DNA"/>
</dbReference>
<organism evidence="2 3">
    <name type="scientific">Ectocarpus siliculosus</name>
    <name type="common">Brown alga</name>
    <name type="synonym">Conferva siliculosa</name>
    <dbReference type="NCBI Taxonomy" id="2880"/>
    <lineage>
        <taxon>Eukaryota</taxon>
        <taxon>Sar</taxon>
        <taxon>Stramenopiles</taxon>
        <taxon>Ochrophyta</taxon>
        <taxon>PX clade</taxon>
        <taxon>Phaeophyceae</taxon>
        <taxon>Ectocarpales</taxon>
        <taxon>Ectocarpaceae</taxon>
        <taxon>Ectocarpus</taxon>
    </lineage>
</organism>
<dbReference type="InterPro" id="IPR015943">
    <property type="entry name" value="WD40/YVTN_repeat-like_dom_sf"/>
</dbReference>
<protein>
    <submittedName>
        <fullName evidence="2">Uncharacterized protein</fullName>
    </submittedName>
</protein>
<sequence length="525" mass="56380">MRYLGCCSWLGNPPGQALGVALDVAGGMVFMAGSMSEPDEDPDLYMAAFEIATGQVLWTWTHGTIYSDILTDLVFDEENGVIYACGYTRGDFSYALDADPAPEVKLQDMVVLALDPSTQETIWLKTYTSGPLVDRADFAFTITFDRNGVLHVGGTTRGTGFDTDGSAGEDDPDTRPRLLSSRGCNPSANSGSLYPGTHRSTFYSSTNRNSYYPGTHCSACYTSAYHSSFPSTHCIPLYPCTHCTPLHPSTNYNTRYSSANRSPFYPSTNFVAFFPATHCGSFYPITHHIARYSSANRSSFHRGTNFSAFCPATHRGPVYPNTHCSPFDPSTHYSGTNRSSCHPSTHYIACYSSANRSSFDPGTHCGAGTNGGSCYSSTDSGAGSSDVPPDICSCSDAFSHDKVAHTVARHAGPHSLSSHRTPDNGAHCTTLSGSRAPVPCPDAVTDIARHPGTYGPAGFSPFRCHGAPYNARSPTTNSASFRCHGAPDDVGFAAEAYPLALRPGPPDAVTHSSSEHCRDRRRGRR</sequence>
<dbReference type="Proteomes" id="UP000002630">
    <property type="component" value="Linkage Group LG05"/>
</dbReference>
<feature type="compositionally biased region" description="Polar residues" evidence="1">
    <location>
        <begin position="182"/>
        <end position="192"/>
    </location>
</feature>
<evidence type="ECO:0000313" key="2">
    <source>
        <dbReference type="EMBL" id="CBJ31465.1"/>
    </source>
</evidence>
<dbReference type="Gene3D" id="2.130.10.10">
    <property type="entry name" value="YVTN repeat-like/Quinoprotein amine dehydrogenase"/>
    <property type="match status" value="1"/>
</dbReference>
<evidence type="ECO:0000313" key="3">
    <source>
        <dbReference type="Proteomes" id="UP000002630"/>
    </source>
</evidence>
<feature type="region of interest" description="Disordered" evidence="1">
    <location>
        <begin position="502"/>
        <end position="525"/>
    </location>
</feature>
<dbReference type="InterPro" id="IPR011047">
    <property type="entry name" value="Quinoprotein_ADH-like_sf"/>
</dbReference>
<reference evidence="2 3" key="1">
    <citation type="journal article" date="2010" name="Nature">
        <title>The Ectocarpus genome and the independent evolution of multicellularity in brown algae.</title>
        <authorList>
            <person name="Cock J.M."/>
            <person name="Sterck L."/>
            <person name="Rouze P."/>
            <person name="Scornet D."/>
            <person name="Allen A.E."/>
            <person name="Amoutzias G."/>
            <person name="Anthouard V."/>
            <person name="Artiguenave F."/>
            <person name="Aury J.M."/>
            <person name="Badger J.H."/>
            <person name="Beszteri B."/>
            <person name="Billiau K."/>
            <person name="Bonnet E."/>
            <person name="Bothwell J.H."/>
            <person name="Bowler C."/>
            <person name="Boyen C."/>
            <person name="Brownlee C."/>
            <person name="Carrano C.J."/>
            <person name="Charrier B."/>
            <person name="Cho G.Y."/>
            <person name="Coelho S.M."/>
            <person name="Collen J."/>
            <person name="Corre E."/>
            <person name="Da Silva C."/>
            <person name="Delage L."/>
            <person name="Delaroque N."/>
            <person name="Dittami S.M."/>
            <person name="Doulbeau S."/>
            <person name="Elias M."/>
            <person name="Farnham G."/>
            <person name="Gachon C.M."/>
            <person name="Gschloessl B."/>
            <person name="Heesch S."/>
            <person name="Jabbari K."/>
            <person name="Jubin C."/>
            <person name="Kawai H."/>
            <person name="Kimura K."/>
            <person name="Kloareg B."/>
            <person name="Kupper F.C."/>
            <person name="Lang D."/>
            <person name="Le Bail A."/>
            <person name="Leblanc C."/>
            <person name="Lerouge P."/>
            <person name="Lohr M."/>
            <person name="Lopez P.J."/>
            <person name="Martens C."/>
            <person name="Maumus F."/>
            <person name="Michel G."/>
            <person name="Miranda-Saavedra D."/>
            <person name="Morales J."/>
            <person name="Moreau H."/>
            <person name="Motomura T."/>
            <person name="Nagasato C."/>
            <person name="Napoli C.A."/>
            <person name="Nelson D.R."/>
            <person name="Nyvall-Collen P."/>
            <person name="Peters A.F."/>
            <person name="Pommier C."/>
            <person name="Potin P."/>
            <person name="Poulain J."/>
            <person name="Quesneville H."/>
            <person name="Read B."/>
            <person name="Rensing S.A."/>
            <person name="Ritter A."/>
            <person name="Rousvoal S."/>
            <person name="Samanta M."/>
            <person name="Samson G."/>
            <person name="Schroeder D.C."/>
            <person name="Segurens B."/>
            <person name="Strittmatter M."/>
            <person name="Tonon T."/>
            <person name="Tregear J.W."/>
            <person name="Valentin K."/>
            <person name="von Dassow P."/>
            <person name="Yamagishi T."/>
            <person name="Van de Peer Y."/>
            <person name="Wincker P."/>
        </authorList>
    </citation>
    <scope>NUCLEOTIDE SEQUENCE [LARGE SCALE GENOMIC DNA]</scope>
    <source>
        <strain evidence="3">Ec32 / CCAP1310/4</strain>
    </source>
</reference>
<dbReference type="InParanoid" id="D7FTT8"/>
<accession>D7FTT8</accession>